<gene>
    <name evidence="9" type="ORF">NITINOP_2739</name>
</gene>
<keyword evidence="2 7" id="KW-0813">Transport</keyword>
<dbReference type="Gene3D" id="1.10.3720.10">
    <property type="entry name" value="MetI-like"/>
    <property type="match status" value="1"/>
</dbReference>
<feature type="transmembrane region" description="Helical" evidence="7">
    <location>
        <begin position="80"/>
        <end position="106"/>
    </location>
</feature>
<feature type="transmembrane region" description="Helical" evidence="7">
    <location>
        <begin position="118"/>
        <end position="138"/>
    </location>
</feature>
<dbReference type="PANTHER" id="PTHR32243">
    <property type="entry name" value="MALTOSE TRANSPORT SYSTEM PERMEASE-RELATED"/>
    <property type="match status" value="1"/>
</dbReference>
<dbReference type="InterPro" id="IPR035906">
    <property type="entry name" value="MetI-like_sf"/>
</dbReference>
<feature type="transmembrane region" description="Helical" evidence="7">
    <location>
        <begin position="254"/>
        <end position="272"/>
    </location>
</feature>
<dbReference type="EMBL" id="LN885086">
    <property type="protein sequence ID" value="CUQ67711.1"/>
    <property type="molecule type" value="Genomic_DNA"/>
</dbReference>
<dbReference type="SUPFAM" id="SSF161098">
    <property type="entry name" value="MetI-like"/>
    <property type="match status" value="1"/>
</dbReference>
<dbReference type="GO" id="GO:0055085">
    <property type="term" value="P:transmembrane transport"/>
    <property type="evidence" value="ECO:0007669"/>
    <property type="project" value="InterPro"/>
</dbReference>
<feature type="transmembrane region" description="Helical" evidence="7">
    <location>
        <begin position="193"/>
        <end position="215"/>
    </location>
</feature>
<dbReference type="Pfam" id="PF00528">
    <property type="entry name" value="BPD_transp_1"/>
    <property type="match status" value="1"/>
</dbReference>
<evidence type="ECO:0000256" key="3">
    <source>
        <dbReference type="ARBA" id="ARBA00022475"/>
    </source>
</evidence>
<dbReference type="STRING" id="1715989.NITINOP_2739"/>
<comment type="similarity">
    <text evidence="7">Belongs to the binding-protein-dependent transport system permease family.</text>
</comment>
<evidence type="ECO:0000313" key="9">
    <source>
        <dbReference type="EMBL" id="CUQ67711.1"/>
    </source>
</evidence>
<evidence type="ECO:0000256" key="7">
    <source>
        <dbReference type="RuleBase" id="RU363032"/>
    </source>
</evidence>
<evidence type="ECO:0000259" key="8">
    <source>
        <dbReference type="PROSITE" id="PS50928"/>
    </source>
</evidence>
<evidence type="ECO:0000256" key="5">
    <source>
        <dbReference type="ARBA" id="ARBA00022989"/>
    </source>
</evidence>
<feature type="transmembrane region" description="Helical" evidence="7">
    <location>
        <begin position="20"/>
        <end position="40"/>
    </location>
</feature>
<accession>A0A0S4KV87</accession>
<dbReference type="Proteomes" id="UP000066284">
    <property type="component" value="Chromosome 1"/>
</dbReference>
<evidence type="ECO:0000256" key="4">
    <source>
        <dbReference type="ARBA" id="ARBA00022692"/>
    </source>
</evidence>
<dbReference type="AlphaFoldDB" id="A0A0S4KV87"/>
<dbReference type="InterPro" id="IPR000515">
    <property type="entry name" value="MetI-like"/>
</dbReference>
<feature type="transmembrane region" description="Helical" evidence="7">
    <location>
        <begin position="150"/>
        <end position="172"/>
    </location>
</feature>
<feature type="domain" description="ABC transmembrane type-1" evidence="8">
    <location>
        <begin position="81"/>
        <end position="272"/>
    </location>
</feature>
<evidence type="ECO:0000256" key="6">
    <source>
        <dbReference type="ARBA" id="ARBA00023136"/>
    </source>
</evidence>
<organism evidence="9 10">
    <name type="scientific">Candidatus Nitrospira inopinata</name>
    <dbReference type="NCBI Taxonomy" id="1715989"/>
    <lineage>
        <taxon>Bacteria</taxon>
        <taxon>Pseudomonadati</taxon>
        <taxon>Nitrospirota</taxon>
        <taxon>Nitrospiria</taxon>
        <taxon>Nitrospirales</taxon>
        <taxon>Nitrospiraceae</taxon>
        <taxon>Nitrospira</taxon>
    </lineage>
</organism>
<evidence type="ECO:0000256" key="2">
    <source>
        <dbReference type="ARBA" id="ARBA00022448"/>
    </source>
</evidence>
<protein>
    <submittedName>
        <fullName evidence="9">Putative ABC-type sugar transport system, permease component</fullName>
    </submittedName>
</protein>
<dbReference type="InterPro" id="IPR050901">
    <property type="entry name" value="BP-dep_ABC_trans_perm"/>
</dbReference>
<keyword evidence="9" id="KW-0762">Sugar transport</keyword>
<name>A0A0S4KV87_9BACT</name>
<sequence>MTDRKRACRDHGADWDVASAGRNVCLLAVVAMFCLGPLGWQVVASVKPDEELVRLPPLFPTRLTAAHYERVLFHSPLVQALINSTVVATGTTVVALVLGSCCAFALARLPITGRPMILGAILMASMFPPIAIISPLYLTMREMGLRDSLIALGLAHTVHALPLTIWLLTVAFRQLPRELYHAARIDGCTPLKALLTVILPPARPGLAVAGLLTFIHSWNEFMFALTLTASDAARTAPVAIALFPGLHDIPWGDLAAASIIVTLPVAGLAAFFSRHLIGGLTAGSVKG</sequence>
<keyword evidence="6 7" id="KW-0472">Membrane</keyword>
<evidence type="ECO:0000256" key="1">
    <source>
        <dbReference type="ARBA" id="ARBA00004651"/>
    </source>
</evidence>
<keyword evidence="10" id="KW-1185">Reference proteome</keyword>
<dbReference type="GO" id="GO:0005886">
    <property type="term" value="C:plasma membrane"/>
    <property type="evidence" value="ECO:0007669"/>
    <property type="project" value="UniProtKB-SubCell"/>
</dbReference>
<dbReference type="PANTHER" id="PTHR32243:SF18">
    <property type="entry name" value="INNER MEMBRANE ABC TRANSPORTER PERMEASE PROTEIN YCJP"/>
    <property type="match status" value="1"/>
</dbReference>
<keyword evidence="4 7" id="KW-0812">Transmembrane</keyword>
<dbReference type="KEGG" id="nio:NITINOP_2739"/>
<comment type="subcellular location">
    <subcellularLocation>
        <location evidence="1 7">Cell membrane</location>
        <topology evidence="1 7">Multi-pass membrane protein</topology>
    </subcellularLocation>
</comment>
<dbReference type="RefSeq" id="WP_197549065.1">
    <property type="nucleotide sequence ID" value="NZ_LN885086.1"/>
</dbReference>
<keyword evidence="5 7" id="KW-1133">Transmembrane helix</keyword>
<proteinExistence type="inferred from homology"/>
<dbReference type="CDD" id="cd06261">
    <property type="entry name" value="TM_PBP2"/>
    <property type="match status" value="1"/>
</dbReference>
<keyword evidence="3" id="KW-1003">Cell membrane</keyword>
<evidence type="ECO:0000313" key="10">
    <source>
        <dbReference type="Proteomes" id="UP000066284"/>
    </source>
</evidence>
<reference evidence="10" key="1">
    <citation type="submission" date="2015-09" db="EMBL/GenBank/DDBJ databases">
        <authorList>
            <person name="Daims H."/>
        </authorList>
    </citation>
    <scope>NUCLEOTIDE SEQUENCE [LARGE SCALE GENOMIC DNA]</scope>
</reference>
<dbReference type="PROSITE" id="PS50928">
    <property type="entry name" value="ABC_TM1"/>
    <property type="match status" value="1"/>
</dbReference>